<dbReference type="AlphaFoldDB" id="A0A9N8Z8A7"/>
<proteinExistence type="predicted"/>
<name>A0A9N8Z8A7_9GLOM</name>
<organism evidence="1 2">
    <name type="scientific">Diversispora eburnea</name>
    <dbReference type="NCBI Taxonomy" id="1213867"/>
    <lineage>
        <taxon>Eukaryota</taxon>
        <taxon>Fungi</taxon>
        <taxon>Fungi incertae sedis</taxon>
        <taxon>Mucoromycota</taxon>
        <taxon>Glomeromycotina</taxon>
        <taxon>Glomeromycetes</taxon>
        <taxon>Diversisporales</taxon>
        <taxon>Diversisporaceae</taxon>
        <taxon>Diversispora</taxon>
    </lineage>
</organism>
<accession>A0A9N8Z8A7</accession>
<reference evidence="1" key="1">
    <citation type="submission" date="2021-06" db="EMBL/GenBank/DDBJ databases">
        <authorList>
            <person name="Kallberg Y."/>
            <person name="Tangrot J."/>
            <person name="Rosling A."/>
        </authorList>
    </citation>
    <scope>NUCLEOTIDE SEQUENCE</scope>
    <source>
        <strain evidence="1">AZ414A</strain>
    </source>
</reference>
<dbReference type="Gene3D" id="6.10.250.1710">
    <property type="match status" value="1"/>
</dbReference>
<sequence length="90" mass="9847">MTTENLRNVAATIDAMQFANDIQETLGRTYGVPDESEAELDALGDELNFEEEEEPSYLQETSDLPLGELEGSAEILNELGLPETPMKNAA</sequence>
<evidence type="ECO:0000313" key="2">
    <source>
        <dbReference type="Proteomes" id="UP000789706"/>
    </source>
</evidence>
<keyword evidence="2" id="KW-1185">Reference proteome</keyword>
<protein>
    <submittedName>
        <fullName evidence="1">5041_t:CDS:1</fullName>
    </submittedName>
</protein>
<gene>
    <name evidence="1" type="ORF">DEBURN_LOCUS3619</name>
</gene>
<comment type="caution">
    <text evidence="1">The sequence shown here is derived from an EMBL/GenBank/DDBJ whole genome shotgun (WGS) entry which is preliminary data.</text>
</comment>
<evidence type="ECO:0000313" key="1">
    <source>
        <dbReference type="EMBL" id="CAG8480241.1"/>
    </source>
</evidence>
<dbReference type="Proteomes" id="UP000789706">
    <property type="component" value="Unassembled WGS sequence"/>
</dbReference>
<dbReference type="OrthoDB" id="3973241at2759"/>
<dbReference type="EMBL" id="CAJVPK010000235">
    <property type="protein sequence ID" value="CAG8480241.1"/>
    <property type="molecule type" value="Genomic_DNA"/>
</dbReference>